<dbReference type="PANTHER" id="PTHR30290:SF83">
    <property type="entry name" value="ABC TRANSPORTER SUBSTRATE-BINDING PROTEIN"/>
    <property type="match status" value="1"/>
</dbReference>
<dbReference type="InterPro" id="IPR000914">
    <property type="entry name" value="SBP_5_dom"/>
</dbReference>
<accession>A0A7Y9RSV1</accession>
<proteinExistence type="predicted"/>
<dbReference type="Proteomes" id="UP000544110">
    <property type="component" value="Unassembled WGS sequence"/>
</dbReference>
<sequence length="516" mass="54025">MLRSSRPLLAASAAAALLTLAACGGSGAGSSAPADTLRIAGPFEVHSLDPTADGEVFTRLQVSETLVTADLQGELVPGLATSWSTSEDGRTWRFELVEGATFHDGTPLDAEAAVGALERVAAVEASPLSGAPIRALRAEGSTVVVELDEPHPVLPALLTHYSAAVLAPASYDESGQVAEVIGTGPYRVADVELPASVETERFAGYRGEAPEVERVTFQAVGRAEQRALLASSGQADVVFGLEPAGQQRVESSDVADLASSLQPRTIRLKVDAEHPVLGDVRVRRALSLALDREAMAEAVLREGDLAATQLLPPSLEAWQADVEPLVHDQQAAAALLDEAGWVTGPDGTRVRDGEPLSLTLLTYPDRAELPALATAIQAALAEVGVDLEVEVTNSSEVPAGQADGSLEMALIAKHFALVSDPLVDVATVFDPAGSDWGVMGWSDPAVTAAVDDLLAGATGAAAQQARETVARTAQQELPLIPVAWYRMNAAVNDRVEGFTMDPLETTWRLTDLRWGA</sequence>
<evidence type="ECO:0000313" key="3">
    <source>
        <dbReference type="EMBL" id="NYG53927.1"/>
    </source>
</evidence>
<dbReference type="GO" id="GO:1904680">
    <property type="term" value="F:peptide transmembrane transporter activity"/>
    <property type="evidence" value="ECO:0007669"/>
    <property type="project" value="TreeGrafter"/>
</dbReference>
<dbReference type="RefSeq" id="WP_179516658.1">
    <property type="nucleotide sequence ID" value="NZ_JACCAC010000001.1"/>
</dbReference>
<dbReference type="CDD" id="cd08490">
    <property type="entry name" value="PBP2_NikA_DppA_OppA_like_3"/>
    <property type="match status" value="1"/>
</dbReference>
<evidence type="ECO:0000313" key="4">
    <source>
        <dbReference type="Proteomes" id="UP000544110"/>
    </source>
</evidence>
<feature type="signal peptide" evidence="1">
    <location>
        <begin position="1"/>
        <end position="21"/>
    </location>
</feature>
<organism evidence="3 4">
    <name type="scientific">Nocardioides perillae</name>
    <dbReference type="NCBI Taxonomy" id="1119534"/>
    <lineage>
        <taxon>Bacteria</taxon>
        <taxon>Bacillati</taxon>
        <taxon>Actinomycetota</taxon>
        <taxon>Actinomycetes</taxon>
        <taxon>Propionibacteriales</taxon>
        <taxon>Nocardioidaceae</taxon>
        <taxon>Nocardioides</taxon>
    </lineage>
</organism>
<dbReference type="PROSITE" id="PS51257">
    <property type="entry name" value="PROKAR_LIPOPROTEIN"/>
    <property type="match status" value="1"/>
</dbReference>
<evidence type="ECO:0000256" key="1">
    <source>
        <dbReference type="SAM" id="SignalP"/>
    </source>
</evidence>
<dbReference type="GO" id="GO:0015833">
    <property type="term" value="P:peptide transport"/>
    <property type="evidence" value="ECO:0007669"/>
    <property type="project" value="TreeGrafter"/>
</dbReference>
<dbReference type="InterPro" id="IPR030678">
    <property type="entry name" value="Peptide/Ni-bd"/>
</dbReference>
<protein>
    <submittedName>
        <fullName evidence="3">Peptide/nickel transport system substrate-binding protein</fullName>
    </submittedName>
</protein>
<keyword evidence="1" id="KW-0732">Signal</keyword>
<reference evidence="3 4" key="1">
    <citation type="submission" date="2020-07" db="EMBL/GenBank/DDBJ databases">
        <title>Sequencing the genomes of 1000 actinobacteria strains.</title>
        <authorList>
            <person name="Klenk H.-P."/>
        </authorList>
    </citation>
    <scope>NUCLEOTIDE SEQUENCE [LARGE SCALE GENOMIC DNA]</scope>
    <source>
        <strain evidence="3 4">DSM 24552</strain>
    </source>
</reference>
<dbReference type="Pfam" id="PF00496">
    <property type="entry name" value="SBP_bac_5"/>
    <property type="match status" value="1"/>
</dbReference>
<dbReference type="PANTHER" id="PTHR30290">
    <property type="entry name" value="PERIPLASMIC BINDING COMPONENT OF ABC TRANSPORTER"/>
    <property type="match status" value="1"/>
</dbReference>
<keyword evidence="4" id="KW-1185">Reference proteome</keyword>
<comment type="caution">
    <text evidence="3">The sequence shown here is derived from an EMBL/GenBank/DDBJ whole genome shotgun (WGS) entry which is preliminary data.</text>
</comment>
<dbReference type="GO" id="GO:0043190">
    <property type="term" value="C:ATP-binding cassette (ABC) transporter complex"/>
    <property type="evidence" value="ECO:0007669"/>
    <property type="project" value="InterPro"/>
</dbReference>
<dbReference type="PIRSF" id="PIRSF002741">
    <property type="entry name" value="MppA"/>
    <property type="match status" value="1"/>
</dbReference>
<name>A0A7Y9RSV1_9ACTN</name>
<evidence type="ECO:0000259" key="2">
    <source>
        <dbReference type="Pfam" id="PF00496"/>
    </source>
</evidence>
<dbReference type="SUPFAM" id="SSF53850">
    <property type="entry name" value="Periplasmic binding protein-like II"/>
    <property type="match status" value="1"/>
</dbReference>
<feature type="domain" description="Solute-binding protein family 5" evidence="2">
    <location>
        <begin position="74"/>
        <end position="424"/>
    </location>
</feature>
<dbReference type="Gene3D" id="3.40.190.10">
    <property type="entry name" value="Periplasmic binding protein-like II"/>
    <property type="match status" value="1"/>
</dbReference>
<dbReference type="InterPro" id="IPR039424">
    <property type="entry name" value="SBP_5"/>
</dbReference>
<gene>
    <name evidence="3" type="ORF">BJ989_000231</name>
</gene>
<dbReference type="EMBL" id="JACCAC010000001">
    <property type="protein sequence ID" value="NYG53927.1"/>
    <property type="molecule type" value="Genomic_DNA"/>
</dbReference>
<dbReference type="GO" id="GO:0042597">
    <property type="term" value="C:periplasmic space"/>
    <property type="evidence" value="ECO:0007669"/>
    <property type="project" value="UniProtKB-ARBA"/>
</dbReference>
<dbReference type="AlphaFoldDB" id="A0A7Y9RSV1"/>
<feature type="chain" id="PRO_5039238998" evidence="1">
    <location>
        <begin position="22"/>
        <end position="516"/>
    </location>
</feature>
<dbReference type="Gene3D" id="3.10.105.10">
    <property type="entry name" value="Dipeptide-binding Protein, Domain 3"/>
    <property type="match status" value="1"/>
</dbReference>